<protein>
    <submittedName>
        <fullName evidence="1">Uncharacterized protein</fullName>
    </submittedName>
</protein>
<sequence length="221" mass="25959">MHKKTKIILERRRLEMKRDGTYSNELLKCEELFFEHVWGPVSDFRFDKLYVNHLFWSEQMNEPITRFVYDPFDIKLLVEIIGHHDCFPYEAVGNPQDYWSSMNDLILQGWLVLRFSKHQIESQPLHCQNQIKLALQPAEIPSLPPFSHRETDIWDVWEIRKQLVIQMAKRHNGKVKAREVAAECNVSIRAAAAWLKRLAVEGLLSFAGGHPRGMVYFLKDG</sequence>
<name>A0A6G4A0D1_9BACL</name>
<dbReference type="EMBL" id="JAAIKC010000004">
    <property type="protein sequence ID" value="NEW07107.1"/>
    <property type="molecule type" value="Genomic_DNA"/>
</dbReference>
<comment type="caution">
    <text evidence="1">The sequence shown here is derived from an EMBL/GenBank/DDBJ whole genome shotgun (WGS) entry which is preliminary data.</text>
</comment>
<dbReference type="RefSeq" id="WP_163947407.1">
    <property type="nucleotide sequence ID" value="NZ_JAAIKC010000004.1"/>
</dbReference>
<reference evidence="1" key="1">
    <citation type="submission" date="2020-02" db="EMBL/GenBank/DDBJ databases">
        <authorList>
            <person name="Shen X.-R."/>
            <person name="Zhang Y.-X."/>
        </authorList>
    </citation>
    <scope>NUCLEOTIDE SEQUENCE</scope>
    <source>
        <strain evidence="1">SYP-B3998</strain>
    </source>
</reference>
<gene>
    <name evidence="1" type="ORF">GK047_13930</name>
</gene>
<dbReference type="AlphaFoldDB" id="A0A6G4A0D1"/>
<organism evidence="1">
    <name type="scientific">Paenibacillus sp. SYP-B3998</name>
    <dbReference type="NCBI Taxonomy" id="2678564"/>
    <lineage>
        <taxon>Bacteria</taxon>
        <taxon>Bacillati</taxon>
        <taxon>Bacillota</taxon>
        <taxon>Bacilli</taxon>
        <taxon>Bacillales</taxon>
        <taxon>Paenibacillaceae</taxon>
        <taxon>Paenibacillus</taxon>
    </lineage>
</organism>
<proteinExistence type="predicted"/>
<accession>A0A6G4A0D1</accession>
<evidence type="ECO:0000313" key="1">
    <source>
        <dbReference type="EMBL" id="NEW07107.1"/>
    </source>
</evidence>